<comment type="catalytic activity">
    <reaction evidence="19 20">
        <text>DNA(n) + a 2'-deoxyribonucleoside 5'-triphosphate = DNA(n+1) + diphosphate</text>
        <dbReference type="Rhea" id="RHEA:22508"/>
        <dbReference type="Rhea" id="RHEA-COMP:17339"/>
        <dbReference type="Rhea" id="RHEA-COMP:17340"/>
        <dbReference type="ChEBI" id="CHEBI:33019"/>
        <dbReference type="ChEBI" id="CHEBI:61560"/>
        <dbReference type="ChEBI" id="CHEBI:173112"/>
        <dbReference type="EC" id="2.7.7.7"/>
    </reaction>
</comment>
<dbReference type="InterPro" id="IPR023211">
    <property type="entry name" value="DNA_pol_palm_dom_sf"/>
</dbReference>
<keyword evidence="4 20" id="KW-0004">4Fe-4S</keyword>
<evidence type="ECO:0000256" key="20">
    <source>
        <dbReference type="RuleBase" id="RU000442"/>
    </source>
</evidence>
<evidence type="ECO:0000256" key="8">
    <source>
        <dbReference type="ARBA" id="ARBA00022722"/>
    </source>
</evidence>
<dbReference type="SUPFAM" id="SSF53098">
    <property type="entry name" value="Ribonuclease H-like"/>
    <property type="match status" value="1"/>
</dbReference>
<evidence type="ECO:0000256" key="5">
    <source>
        <dbReference type="ARBA" id="ARBA00022679"/>
    </source>
</evidence>
<dbReference type="Gene3D" id="3.30.420.10">
    <property type="entry name" value="Ribonuclease H-like superfamily/Ribonuclease H"/>
    <property type="match status" value="1"/>
</dbReference>
<evidence type="ECO:0000256" key="17">
    <source>
        <dbReference type="ARBA" id="ARBA00023125"/>
    </source>
</evidence>
<dbReference type="Pfam" id="PF14260">
    <property type="entry name" value="zf-C4pol"/>
    <property type="match status" value="1"/>
</dbReference>
<comment type="cofactor">
    <cofactor evidence="1 20">
        <name>[4Fe-4S] cluster</name>
        <dbReference type="ChEBI" id="CHEBI:49883"/>
    </cofactor>
</comment>
<keyword evidence="15 20" id="KW-0408">Iron</keyword>
<evidence type="ECO:0000313" key="27">
    <source>
        <dbReference type="Proteomes" id="UP000594454"/>
    </source>
</evidence>
<dbReference type="GO" id="GO:0008296">
    <property type="term" value="F:3'-5'-DNA exonuclease activity"/>
    <property type="evidence" value="ECO:0007669"/>
    <property type="project" value="TreeGrafter"/>
</dbReference>
<dbReference type="SUPFAM" id="SSF56672">
    <property type="entry name" value="DNA/RNA polymerases"/>
    <property type="match status" value="1"/>
</dbReference>
<dbReference type="InterPro" id="IPR006172">
    <property type="entry name" value="DNA-dir_DNA_pol_B"/>
</dbReference>
<evidence type="ECO:0000256" key="6">
    <source>
        <dbReference type="ARBA" id="ARBA00022695"/>
    </source>
</evidence>
<feature type="region of interest" description="Disordered" evidence="21">
    <location>
        <begin position="1"/>
        <end position="74"/>
    </location>
</feature>
<evidence type="ECO:0000259" key="23">
    <source>
        <dbReference type="Pfam" id="PF03104"/>
    </source>
</evidence>
<reference evidence="26 27" key="1">
    <citation type="submission" date="2020-11" db="EMBL/GenBank/DDBJ databases">
        <authorList>
            <person name="Wallbank WR R."/>
            <person name="Pardo Diaz C."/>
            <person name="Kozak K."/>
            <person name="Martin S."/>
            <person name="Jiggins C."/>
            <person name="Moest M."/>
            <person name="Warren A I."/>
            <person name="Generalovic N T."/>
            <person name="Byers J.R.P. K."/>
            <person name="Montejo-Kovacevich G."/>
            <person name="Yen C E."/>
        </authorList>
    </citation>
    <scope>NUCLEOTIDE SEQUENCE [LARGE SCALE GENOMIC DNA]</scope>
</reference>
<dbReference type="InterPro" id="IPR017964">
    <property type="entry name" value="DNA-dir_DNA_pol_B_CS"/>
</dbReference>
<dbReference type="Proteomes" id="UP000594454">
    <property type="component" value="Chromosome 2"/>
</dbReference>
<dbReference type="InterPro" id="IPR006133">
    <property type="entry name" value="DNA-dir_DNA_pol_B_exonuc"/>
</dbReference>
<dbReference type="PROSITE" id="PS00116">
    <property type="entry name" value="DNA_POLYMERASE_B"/>
    <property type="match status" value="1"/>
</dbReference>
<dbReference type="Gene3D" id="1.10.287.690">
    <property type="entry name" value="Helix hairpin bin"/>
    <property type="match status" value="1"/>
</dbReference>
<dbReference type="FunCoup" id="A0A7R8UGD6">
    <property type="interactions" value="1519"/>
</dbReference>
<keyword evidence="18 20" id="KW-0539">Nucleus</keyword>
<dbReference type="FunFam" id="2.40.50.730:FF:000007">
    <property type="entry name" value="DNA polymerase"/>
    <property type="match status" value="1"/>
</dbReference>
<evidence type="ECO:0000256" key="7">
    <source>
        <dbReference type="ARBA" id="ARBA00022705"/>
    </source>
</evidence>
<dbReference type="InterPro" id="IPR056435">
    <property type="entry name" value="DPOD/Z_N"/>
</dbReference>
<dbReference type="InterPro" id="IPR043502">
    <property type="entry name" value="DNA/RNA_pol_sf"/>
</dbReference>
<dbReference type="EMBL" id="LR899010">
    <property type="protein sequence ID" value="CAD7080321.1"/>
    <property type="molecule type" value="Genomic_DNA"/>
</dbReference>
<dbReference type="InterPro" id="IPR036397">
    <property type="entry name" value="RNaseH_sf"/>
</dbReference>
<comment type="similarity">
    <text evidence="3 20">Belongs to the DNA polymerase type-B family.</text>
</comment>
<evidence type="ECO:0000313" key="26">
    <source>
        <dbReference type="EMBL" id="CAD7080321.1"/>
    </source>
</evidence>
<dbReference type="GO" id="GO:0006287">
    <property type="term" value="P:base-excision repair, gap-filling"/>
    <property type="evidence" value="ECO:0007669"/>
    <property type="project" value="TreeGrafter"/>
</dbReference>
<keyword evidence="10 20" id="KW-0863">Zinc-finger</keyword>
<evidence type="ECO:0000259" key="22">
    <source>
        <dbReference type="Pfam" id="PF00136"/>
    </source>
</evidence>
<gene>
    <name evidence="26" type="ORF">HERILL_LOCUS3480</name>
</gene>
<dbReference type="Gene3D" id="2.40.50.730">
    <property type="match status" value="2"/>
</dbReference>
<dbReference type="GO" id="GO:0000166">
    <property type="term" value="F:nucleotide binding"/>
    <property type="evidence" value="ECO:0007669"/>
    <property type="project" value="InterPro"/>
</dbReference>
<dbReference type="FunFam" id="1.10.132.60:FF:000001">
    <property type="entry name" value="DNA polymerase"/>
    <property type="match status" value="1"/>
</dbReference>
<dbReference type="NCBIfam" id="TIGR00592">
    <property type="entry name" value="pol2"/>
    <property type="match status" value="1"/>
</dbReference>
<dbReference type="Gene3D" id="3.90.1600.10">
    <property type="entry name" value="Palm domain of DNA polymerase"/>
    <property type="match status" value="1"/>
</dbReference>
<evidence type="ECO:0000256" key="15">
    <source>
        <dbReference type="ARBA" id="ARBA00023004"/>
    </source>
</evidence>
<evidence type="ECO:0000256" key="9">
    <source>
        <dbReference type="ARBA" id="ARBA00022723"/>
    </source>
</evidence>
<dbReference type="FunFam" id="1.10.287.690:FF:000001">
    <property type="entry name" value="DNA polymerase"/>
    <property type="match status" value="1"/>
</dbReference>
<keyword evidence="11" id="KW-0378">Hydrolase</keyword>
<dbReference type="InterPro" id="IPR050240">
    <property type="entry name" value="DNA_pol_type-B"/>
</dbReference>
<evidence type="ECO:0000256" key="12">
    <source>
        <dbReference type="ARBA" id="ARBA00022833"/>
    </source>
</evidence>
<feature type="domain" description="DNA-directed DNA polymerase family B multifunctional" evidence="22">
    <location>
        <begin position="527"/>
        <end position="956"/>
    </location>
</feature>
<evidence type="ECO:0000256" key="2">
    <source>
        <dbReference type="ARBA" id="ARBA00004123"/>
    </source>
</evidence>
<dbReference type="GO" id="GO:0043625">
    <property type="term" value="C:delta DNA polymerase complex"/>
    <property type="evidence" value="ECO:0007669"/>
    <property type="project" value="TreeGrafter"/>
</dbReference>
<dbReference type="AlphaFoldDB" id="A0A7R8UGD6"/>
<keyword evidence="7 20" id="KW-0235">DNA replication</keyword>
<feature type="domain" description="C4-type zinc-finger of DNA polymerase delta" evidence="24">
    <location>
        <begin position="994"/>
        <end position="1067"/>
    </location>
</feature>
<dbReference type="OMA" id="CNNCRPR"/>
<dbReference type="InterPro" id="IPR042087">
    <property type="entry name" value="DNA_pol_B_thumb"/>
</dbReference>
<dbReference type="PRINTS" id="PR00106">
    <property type="entry name" value="DNAPOLB"/>
</dbReference>
<keyword evidence="13" id="KW-0269">Exonuclease</keyword>
<accession>A0A7R8UGD6</accession>
<dbReference type="InterPro" id="IPR025687">
    <property type="entry name" value="Znf-C4pol"/>
</dbReference>
<keyword evidence="5 20" id="KW-0808">Transferase</keyword>
<dbReference type="EC" id="2.7.7.7" evidence="20"/>
<keyword evidence="27" id="KW-1185">Reference proteome</keyword>
<feature type="domain" description="DNA-directed DNA polymerase family B exonuclease" evidence="23">
    <location>
        <begin position="223"/>
        <end position="462"/>
    </location>
</feature>
<dbReference type="GO" id="GO:0051539">
    <property type="term" value="F:4 iron, 4 sulfur cluster binding"/>
    <property type="evidence" value="ECO:0007669"/>
    <property type="project" value="UniProtKB-KW"/>
</dbReference>
<evidence type="ECO:0000256" key="13">
    <source>
        <dbReference type="ARBA" id="ARBA00022839"/>
    </source>
</evidence>
<keyword evidence="8" id="KW-0540">Nuclease</keyword>
<name>A0A7R8UGD6_HERIL</name>
<keyword evidence="17 20" id="KW-0238">DNA-binding</keyword>
<dbReference type="Gene3D" id="1.10.132.60">
    <property type="entry name" value="DNA polymerase family B, C-terminal domain"/>
    <property type="match status" value="1"/>
</dbReference>
<sequence>MNTKRKPTANPNTSVKRPKFYDDDDDDQGTEAGGWSAELAAMEADIDQDLIVGEGPENQKTSVKWSRPDPPELKPERDAIIFQQIDIERYVGNPVPGPQKPPVPIIRMFGVTMEGNSVCCHVHGFAPYMYVSAPKGFDKTHCDPFKHALDKVVLADMRSNKEGVQEAVLAVELVERQTIYGYHGEDKSQYIKITMALPRLLASVKRLLEKAVVYSKFDFQDCRAFESNIDFDIRFMVDTNVVGCNWIELPPGTWKPRKKWSSLPPESRCQIEVDVAYNKFISHEPEGEWSKVAPFRILSFDIECSNRKGIFPEAKMDPVIQIANMLIRQGDPEPFLRNVFTLNTCAPIVGCEVLSFDKEVNMLEAWSDFIRETDPDILTGYNINNFDLPYLLDRAKHIKAGKFAYLGRITNIQSVIKDQMLQSKQMGRRENKYVNFEGRVPFDLLFVLLRDYKLRSYTLNAVSYHFLQEQKEDVHHSIITDLQNENEQTRRRLAMYCLKDAYLPIRLLNKLMSIVNYMEMARVTGVSLESLLTRGQQIKVMSQLLRKAKSKGFIIPTYSGQGSEEQYEGATVIEPKRGYYADPISTLDFASLYPSIMMAHNLCYTTLVQPGMKEKLGLTEDQITRTPSNNFFVKESVRKGLLPEILESLLAARKRAKNDLKVETDPFKRSVLDGRQLALKISANSVYGFTGAQVGKLPCLEISGSVTAYGRTMIEKTKNEVESKYTIENGYENNAVVIYGDTDSVMVNFGVKTLERSMELGREAAEYVSAKFVKPIKLEFEKVYFPYLLINKKRYAGLYFTRPDKYDKMDCKGIETVRRDNSPLVANLMNTCLQKLLIERNPDGAVSYAKQIISDLLCNRIDISQLVITKELAKTDYAAKQAHVELANKMKKRDPGTAPKLGDRVPYVIICAAKNTPAYMKAEDPIYALENCVPIDSNYYLENQLSKPLLRIFEPILGEKAESILLKGEHTRTRTVVTSKVGALAAFTKKKETCLGCKALLPNGYEKSALCPHCEPKRSALYQQELSAQRTLEENFSRLWTECQRCQGSLHEEVLCTNRDCPIFYMRKKIQIELDGQQKRVERFGIPSW</sequence>
<keyword evidence="12 20" id="KW-0862">Zinc</keyword>
<dbReference type="SMART" id="SM00486">
    <property type="entry name" value="POLBc"/>
    <property type="match status" value="1"/>
</dbReference>
<evidence type="ECO:0000256" key="14">
    <source>
        <dbReference type="ARBA" id="ARBA00022932"/>
    </source>
</evidence>
<dbReference type="PANTHER" id="PTHR10322:SF23">
    <property type="entry name" value="DNA POLYMERASE DELTA CATALYTIC SUBUNIT"/>
    <property type="match status" value="1"/>
</dbReference>
<protein>
    <recommendedName>
        <fullName evidence="20">DNA polymerase</fullName>
        <ecNumber evidence="20">2.7.7.7</ecNumber>
    </recommendedName>
</protein>
<proteinExistence type="inferred from homology"/>
<evidence type="ECO:0000256" key="18">
    <source>
        <dbReference type="ARBA" id="ARBA00023242"/>
    </source>
</evidence>
<evidence type="ECO:0000256" key="4">
    <source>
        <dbReference type="ARBA" id="ARBA00022485"/>
    </source>
</evidence>
<dbReference type="Pfam" id="PF24055">
    <property type="entry name" value="POL3_N"/>
    <property type="match status" value="1"/>
</dbReference>
<evidence type="ECO:0000256" key="10">
    <source>
        <dbReference type="ARBA" id="ARBA00022771"/>
    </source>
</evidence>
<keyword evidence="9 20" id="KW-0479">Metal-binding</keyword>
<organism evidence="26 27">
    <name type="scientific">Hermetia illucens</name>
    <name type="common">Black soldier fly</name>
    <dbReference type="NCBI Taxonomy" id="343691"/>
    <lineage>
        <taxon>Eukaryota</taxon>
        <taxon>Metazoa</taxon>
        <taxon>Ecdysozoa</taxon>
        <taxon>Arthropoda</taxon>
        <taxon>Hexapoda</taxon>
        <taxon>Insecta</taxon>
        <taxon>Pterygota</taxon>
        <taxon>Neoptera</taxon>
        <taxon>Endopterygota</taxon>
        <taxon>Diptera</taxon>
        <taxon>Brachycera</taxon>
        <taxon>Stratiomyomorpha</taxon>
        <taxon>Stratiomyidae</taxon>
        <taxon>Hermetiinae</taxon>
        <taxon>Hermetia</taxon>
    </lineage>
</organism>
<dbReference type="CDD" id="cd05533">
    <property type="entry name" value="POLBc_delta"/>
    <property type="match status" value="1"/>
</dbReference>
<dbReference type="CDD" id="cd05777">
    <property type="entry name" value="DNA_polB_delta_exo"/>
    <property type="match status" value="1"/>
</dbReference>
<dbReference type="InterPro" id="IPR012337">
    <property type="entry name" value="RNaseH-like_sf"/>
</dbReference>
<dbReference type="GO" id="GO:0006297">
    <property type="term" value="P:nucleotide-excision repair, DNA gap filling"/>
    <property type="evidence" value="ECO:0007669"/>
    <property type="project" value="TreeGrafter"/>
</dbReference>
<keyword evidence="14 20" id="KW-0239">DNA-directed DNA polymerase</keyword>
<evidence type="ECO:0000256" key="19">
    <source>
        <dbReference type="ARBA" id="ARBA00049244"/>
    </source>
</evidence>
<keyword evidence="6 20" id="KW-0548">Nucleotidyltransferase</keyword>
<dbReference type="OrthoDB" id="2414538at2759"/>
<dbReference type="FunFam" id="3.30.420.10:FF:000351">
    <property type="entry name" value="DNA polymerase"/>
    <property type="match status" value="1"/>
</dbReference>
<dbReference type="GO" id="GO:0003677">
    <property type="term" value="F:DNA binding"/>
    <property type="evidence" value="ECO:0007669"/>
    <property type="project" value="UniProtKB-KW"/>
</dbReference>
<dbReference type="GO" id="GO:0003887">
    <property type="term" value="F:DNA-directed DNA polymerase activity"/>
    <property type="evidence" value="ECO:0007669"/>
    <property type="project" value="UniProtKB-KW"/>
</dbReference>
<keyword evidence="16 20" id="KW-0411">Iron-sulfur</keyword>
<dbReference type="InterPro" id="IPR006134">
    <property type="entry name" value="DNA-dir_DNA_pol_B_multi_dom"/>
</dbReference>
<evidence type="ECO:0000259" key="24">
    <source>
        <dbReference type="Pfam" id="PF14260"/>
    </source>
</evidence>
<evidence type="ECO:0000256" key="11">
    <source>
        <dbReference type="ARBA" id="ARBA00022801"/>
    </source>
</evidence>
<dbReference type="GO" id="GO:0045004">
    <property type="term" value="P:DNA replication proofreading"/>
    <property type="evidence" value="ECO:0007669"/>
    <property type="project" value="TreeGrafter"/>
</dbReference>
<dbReference type="GO" id="GO:0008270">
    <property type="term" value="F:zinc ion binding"/>
    <property type="evidence" value="ECO:0007669"/>
    <property type="project" value="UniProtKB-KW"/>
</dbReference>
<evidence type="ECO:0000256" key="16">
    <source>
        <dbReference type="ARBA" id="ARBA00023014"/>
    </source>
</evidence>
<feature type="domain" description="DNA polymerase delta/zeta catalytic subunit N-terminal" evidence="25">
    <location>
        <begin position="124"/>
        <end position="201"/>
    </location>
</feature>
<evidence type="ECO:0000256" key="3">
    <source>
        <dbReference type="ARBA" id="ARBA00005755"/>
    </source>
</evidence>
<comment type="subcellular location">
    <subcellularLocation>
        <location evidence="2 20">Nucleus</location>
    </subcellularLocation>
</comment>
<dbReference type="Pfam" id="PF03104">
    <property type="entry name" value="DNA_pol_B_exo1"/>
    <property type="match status" value="1"/>
</dbReference>
<dbReference type="PANTHER" id="PTHR10322">
    <property type="entry name" value="DNA POLYMERASE CATALYTIC SUBUNIT"/>
    <property type="match status" value="1"/>
</dbReference>
<dbReference type="Pfam" id="PF00136">
    <property type="entry name" value="DNA_pol_B"/>
    <property type="match status" value="1"/>
</dbReference>
<evidence type="ECO:0000259" key="25">
    <source>
        <dbReference type="Pfam" id="PF24055"/>
    </source>
</evidence>
<evidence type="ECO:0000256" key="1">
    <source>
        <dbReference type="ARBA" id="ARBA00001966"/>
    </source>
</evidence>
<dbReference type="InParanoid" id="A0A7R8UGD6"/>
<evidence type="ECO:0000256" key="21">
    <source>
        <dbReference type="SAM" id="MobiDB-lite"/>
    </source>
</evidence>